<evidence type="ECO:0000256" key="5">
    <source>
        <dbReference type="SAM" id="Phobius"/>
    </source>
</evidence>
<dbReference type="SMART" id="SM00248">
    <property type="entry name" value="ANK"/>
    <property type="match status" value="7"/>
</dbReference>
<evidence type="ECO:0000256" key="1">
    <source>
        <dbReference type="ARBA" id="ARBA00022737"/>
    </source>
</evidence>
<organism evidence="7 8">
    <name type="scientific">Fusarium venenatum</name>
    <dbReference type="NCBI Taxonomy" id="56646"/>
    <lineage>
        <taxon>Eukaryota</taxon>
        <taxon>Fungi</taxon>
        <taxon>Dikarya</taxon>
        <taxon>Ascomycota</taxon>
        <taxon>Pezizomycotina</taxon>
        <taxon>Sordariomycetes</taxon>
        <taxon>Hypocreomycetidae</taxon>
        <taxon>Hypocreales</taxon>
        <taxon>Nectriaceae</taxon>
        <taxon>Fusarium</taxon>
    </lineage>
</organism>
<feature type="transmembrane region" description="Helical" evidence="5">
    <location>
        <begin position="67"/>
        <end position="91"/>
    </location>
</feature>
<feature type="transmembrane region" description="Helical" evidence="5">
    <location>
        <begin position="36"/>
        <end position="55"/>
    </location>
</feature>
<feature type="repeat" description="ANK" evidence="3">
    <location>
        <begin position="883"/>
        <end position="915"/>
    </location>
</feature>
<keyword evidence="6" id="KW-0732">Signal</keyword>
<dbReference type="PROSITE" id="PS50297">
    <property type="entry name" value="ANK_REP_REGION"/>
    <property type="match status" value="5"/>
</dbReference>
<dbReference type="STRING" id="56646.A0A2L2T9P3"/>
<dbReference type="PANTHER" id="PTHR24198">
    <property type="entry name" value="ANKYRIN REPEAT AND PROTEIN KINASE DOMAIN-CONTAINING PROTEIN"/>
    <property type="match status" value="1"/>
</dbReference>
<evidence type="ECO:0000256" key="4">
    <source>
        <dbReference type="SAM" id="MobiDB-lite"/>
    </source>
</evidence>
<keyword evidence="5" id="KW-0812">Transmembrane</keyword>
<reference evidence="8" key="1">
    <citation type="submission" date="2014-10" db="EMBL/GenBank/DDBJ databases">
        <authorList>
            <person name="King R."/>
        </authorList>
    </citation>
    <scope>NUCLEOTIDE SEQUENCE [LARGE SCALE GENOMIC DNA]</scope>
    <source>
        <strain evidence="8">A3/5</strain>
    </source>
</reference>
<dbReference type="PROSITE" id="PS50088">
    <property type="entry name" value="ANK_REPEAT"/>
    <property type="match status" value="5"/>
</dbReference>
<dbReference type="Pfam" id="PF12796">
    <property type="entry name" value="Ank_2"/>
    <property type="match status" value="3"/>
</dbReference>
<proteinExistence type="predicted"/>
<evidence type="ECO:0000313" key="8">
    <source>
        <dbReference type="Proteomes" id="UP000245910"/>
    </source>
</evidence>
<dbReference type="Proteomes" id="UP000245910">
    <property type="component" value="Chromosome I"/>
</dbReference>
<evidence type="ECO:0000313" key="7">
    <source>
        <dbReference type="EMBL" id="CEI67644.1"/>
    </source>
</evidence>
<accession>A0A2L2T9P3</accession>
<keyword evidence="1" id="KW-0677">Repeat</keyword>
<feature type="signal peptide" evidence="6">
    <location>
        <begin position="1"/>
        <end position="20"/>
    </location>
</feature>
<evidence type="ECO:0000256" key="2">
    <source>
        <dbReference type="ARBA" id="ARBA00023043"/>
    </source>
</evidence>
<dbReference type="InterPro" id="IPR036770">
    <property type="entry name" value="Ankyrin_rpt-contain_sf"/>
</dbReference>
<keyword evidence="5" id="KW-1133">Transmembrane helix</keyword>
<dbReference type="Gene3D" id="1.25.40.20">
    <property type="entry name" value="Ankyrin repeat-containing domain"/>
    <property type="match status" value="2"/>
</dbReference>
<feature type="region of interest" description="Disordered" evidence="4">
    <location>
        <begin position="346"/>
        <end position="375"/>
    </location>
</feature>
<feature type="compositionally biased region" description="Basic and acidic residues" evidence="4">
    <location>
        <begin position="357"/>
        <end position="368"/>
    </location>
</feature>
<name>A0A2L2T9P3_9HYPO</name>
<dbReference type="AlphaFoldDB" id="A0A2L2T9P3"/>
<dbReference type="InterPro" id="IPR002110">
    <property type="entry name" value="Ankyrin_rpt"/>
</dbReference>
<dbReference type="EMBL" id="LN649229">
    <property type="protein sequence ID" value="CEI67644.1"/>
    <property type="molecule type" value="Genomic_DNA"/>
</dbReference>
<evidence type="ECO:0000256" key="3">
    <source>
        <dbReference type="PROSITE-ProRule" id="PRU00023"/>
    </source>
</evidence>
<feature type="repeat" description="ANK" evidence="3">
    <location>
        <begin position="782"/>
        <end position="814"/>
    </location>
</feature>
<protein>
    <submittedName>
        <fullName evidence="7">Uncharacterized protein</fullName>
    </submittedName>
</protein>
<keyword evidence="5" id="KW-0472">Membrane</keyword>
<keyword evidence="2 3" id="KW-0040">ANK repeat</keyword>
<feature type="repeat" description="ANK" evidence="3">
    <location>
        <begin position="815"/>
        <end position="847"/>
    </location>
</feature>
<keyword evidence="8" id="KW-1185">Reference proteome</keyword>
<dbReference type="PANTHER" id="PTHR24198:SF165">
    <property type="entry name" value="ANKYRIN REPEAT-CONTAINING PROTEIN-RELATED"/>
    <property type="match status" value="1"/>
</dbReference>
<feature type="chain" id="PRO_5014954037" evidence="6">
    <location>
        <begin position="21"/>
        <end position="1001"/>
    </location>
</feature>
<evidence type="ECO:0000256" key="6">
    <source>
        <dbReference type="SAM" id="SignalP"/>
    </source>
</evidence>
<feature type="repeat" description="ANK" evidence="3">
    <location>
        <begin position="683"/>
        <end position="715"/>
    </location>
</feature>
<sequence length="1001" mass="112225">MPYQMHYALVLLLLLATSSGADSGDDFSNNLFLDLAPNVSHLWFVLTGTRLLALFEERVTMQFLSQSMGWADCIILAMAPIGIVTTIVSAIRVSGPPWLKAVIGRSRENLSAAEMELMSSTSQETCELYNGLDVVRCQGLAPVKEIICLLPDHQDVTKDTPIRLTCLEDAGSDLIEKWDVADSHEPEAVKRTRGYVEEKMLSLWPGVWEAVRSTTDVESQRKSEQTQSQCQEDSIIILRNVKREAPNITLNCHKKIDRGLLCLTACFGIVLQLGVLGEKSQAEGGLIILGQQTEELSWALRWWLPPDAPMPLEIDEEAASLGKYEESQVAGTGEIGRGLKDLIVNNSTSTQPDDSETSPKLEQTESEKHGKRPKSLAIQSHNSLERLYAKHMFHTFIWDAVAALNKPIWQGLGIDKILTTFTYSGLSDLVKAIQSKGFGDLHDAYLALIPPLEAQSQLGTLDLIIGMAFVEATEHQSALDWNKAGDVYQRLFDLARRFPESTYFYRRVVAMIVDFVRIIDNLLINGWKEEKIHYEDAVLVTNSLASALKSVPSREFLMKLQMLYSRQERFWEAEFFLAQDQFPSHHDEQADCSFTPLHHCLSFSLKDPTLSNQENPYQQIYHGYRIRSYKPRPGKREIPRELMQYVNSSDILGRTPLHYGSRCEVWTKALLHEQQDINAKNISGWTPLHYASLSRSFQVISLLVKSGADINTRGVDGMTPLHCTALSSRSHFFTFISHDASETLDIFARDNLGRAPIHLAALVNNPYLIPELDRSIEATDRNGQTPLHWSIQALEDENFILLVNLGANLSAIDDQGMTPMMLSATYGNTLAISKLVDKGENINETNRRRASATPLHMASVEGHTVCVENLLQLNAQVDVRTSYQQTPLHWAAENGEAAIADLLIEHRANVNATNKGGGTALTEAVLNRHRGLVNIFVGEGATINGKEIQIAEKKYEYDLAMFLRRTLSLQQIFKEHIPVAWARLIWKASLGRLLRKQGYNL</sequence>
<feature type="repeat" description="ANK" evidence="3">
    <location>
        <begin position="850"/>
        <end position="882"/>
    </location>
</feature>
<dbReference type="SUPFAM" id="SSF48403">
    <property type="entry name" value="Ankyrin repeat"/>
    <property type="match status" value="1"/>
</dbReference>